<dbReference type="EMBL" id="UZAE01001447">
    <property type="protein sequence ID" value="VDN98629.1"/>
    <property type="molecule type" value="Genomic_DNA"/>
</dbReference>
<proteinExistence type="predicted"/>
<feature type="transmembrane region" description="Helical" evidence="1">
    <location>
        <begin position="509"/>
        <end position="530"/>
    </location>
</feature>
<evidence type="ECO:0000256" key="1">
    <source>
        <dbReference type="SAM" id="Phobius"/>
    </source>
</evidence>
<dbReference type="WBParaSite" id="HNAJ_0000277101-mRNA-1">
    <property type="protein sequence ID" value="HNAJ_0000277101-mRNA-1"/>
    <property type="gene ID" value="HNAJ_0000277101"/>
</dbReference>
<feature type="transmembrane region" description="Helical" evidence="1">
    <location>
        <begin position="456"/>
        <end position="488"/>
    </location>
</feature>
<feature type="transmembrane region" description="Helical" evidence="1">
    <location>
        <begin position="39"/>
        <end position="58"/>
    </location>
</feature>
<feature type="transmembrane region" description="Helical" evidence="1">
    <location>
        <begin position="157"/>
        <end position="178"/>
    </location>
</feature>
<dbReference type="STRING" id="102285.A0A0R3T6T3"/>
<dbReference type="AlphaFoldDB" id="A0A0R3T6T3"/>
<evidence type="ECO:0000313" key="4">
    <source>
        <dbReference type="WBParaSite" id="HNAJ_0000277101-mRNA-1"/>
    </source>
</evidence>
<reference evidence="4" key="1">
    <citation type="submission" date="2017-02" db="UniProtKB">
        <authorList>
            <consortium name="WormBaseParasite"/>
        </authorList>
    </citation>
    <scope>IDENTIFICATION</scope>
</reference>
<keyword evidence="3" id="KW-1185">Reference proteome</keyword>
<dbReference type="OrthoDB" id="6248623at2759"/>
<feature type="transmembrane region" description="Helical" evidence="1">
    <location>
        <begin position="825"/>
        <end position="847"/>
    </location>
</feature>
<reference evidence="2 3" key="2">
    <citation type="submission" date="2018-11" db="EMBL/GenBank/DDBJ databases">
        <authorList>
            <consortium name="Pathogen Informatics"/>
        </authorList>
    </citation>
    <scope>NUCLEOTIDE SEQUENCE [LARGE SCALE GENOMIC DNA]</scope>
</reference>
<accession>A0A0R3T6T3</accession>
<protein>
    <submittedName>
        <fullName evidence="4">Transmembrane protein</fullName>
    </submittedName>
</protein>
<organism evidence="4">
    <name type="scientific">Rodentolepis nana</name>
    <name type="common">Dwarf tapeworm</name>
    <name type="synonym">Hymenolepis nana</name>
    <dbReference type="NCBI Taxonomy" id="102285"/>
    <lineage>
        <taxon>Eukaryota</taxon>
        <taxon>Metazoa</taxon>
        <taxon>Spiralia</taxon>
        <taxon>Lophotrochozoa</taxon>
        <taxon>Platyhelminthes</taxon>
        <taxon>Cestoda</taxon>
        <taxon>Eucestoda</taxon>
        <taxon>Cyclophyllidea</taxon>
        <taxon>Hymenolepididae</taxon>
        <taxon>Rodentolepis</taxon>
    </lineage>
</organism>
<keyword evidence="1" id="KW-0812">Transmembrane</keyword>
<name>A0A0R3T6T3_RODNA</name>
<gene>
    <name evidence="2" type="ORF">HNAJ_LOCUS2770</name>
</gene>
<keyword evidence="1" id="KW-1133">Transmembrane helix</keyword>
<sequence length="865" mass="98181">MNVSPPGCSGGVVEFAAYHADGLDWRRISTHCSLSQLDLILLLCILSIALVVFAVFLLSDLSIFRRRKFSRPVLSEDEDLHQRMSLMGDIVKPIHRSFLVHVLTYLTPKGTMLATTPAADTPIVLESLRPSRPSLDEKDRTDGSPIYLSSSYRSYPINIFCVGLTVSVVIALLVGTTYTCFLAQQIEHTLIGLTEHIENVSQSFKDLANVFVSESYSIMNRVLKEDLAQSNHNSNLRPFIEEMKLIWGDEAMRLYAMALNITPSKKWLRENTRSNLLHFNTFLRRLSSLFSVAPFLSEVNVKSVNDVYLSYTHELVRLTPHPLFKLTSWKDIQILNFTSVALCARSTNLFPTCNDVESYLEMVANKLEAWPRYVKSRDFTKVTAFTLLPRMLNAEAHVERWVPLAQDPTGNIPFLFDEFLISEIDKDRARLNRSLDSLPKQWAESSVRKYLSMVSVFPIVLAIILSILLLLTIITILFNSNCCFCCLTRPNRLGKDNAGGKMSTCYHQSFAMVSTFLCIIGVVCGTVGSIGQNQLCDVLFVRPQSADIWLNHLMSTVLPLVDDLIEVLEIENIQFRIPERVFSTLDSNYTSKSLPLLQSVHMNRPMNLTALWHSHWLNKTLYDLWYKEVWPLMEKANISYQIPRVPLSKTFSQFRTAVKLDQTFDELYVGNVTEYLPEPAEDYYTKIGLALRAVSSHGSKEAEQLATYFTTIGDLIAQYQLKFDQIAQALKVIEKNKVILKLLSPLIDVGDKIILYLGNKTNPELIAQFTNNTAEIYINSHSSVERYVIPMVHRILDQLFPYPHLRETYRKTLSPICPTELPHSALFLSLRCFGFTLSLSAFGLFILSVGCNRILLKTHNSASCT</sequence>
<dbReference type="Proteomes" id="UP000278807">
    <property type="component" value="Unassembled WGS sequence"/>
</dbReference>
<evidence type="ECO:0000313" key="2">
    <source>
        <dbReference type="EMBL" id="VDN98629.1"/>
    </source>
</evidence>
<keyword evidence="1" id="KW-0472">Membrane</keyword>
<evidence type="ECO:0000313" key="3">
    <source>
        <dbReference type="Proteomes" id="UP000278807"/>
    </source>
</evidence>